<accession>A0A0F7L2H6</accession>
<protein>
    <submittedName>
        <fullName evidence="1">Uncharacterized protein</fullName>
    </submittedName>
</protein>
<proteinExistence type="predicted"/>
<evidence type="ECO:0000313" key="1">
    <source>
        <dbReference type="EMBL" id="AKH46764.1"/>
    </source>
</evidence>
<reference evidence="1" key="2">
    <citation type="submission" date="2015-03" db="EMBL/GenBank/DDBJ databases">
        <authorList>
            <person name="Chow C.-E.T."/>
            <person name="Winget D.M."/>
            <person name="White R.A.III."/>
            <person name="Hallam S.J."/>
            <person name="Suttle C.A."/>
        </authorList>
    </citation>
    <scope>NUCLEOTIDE SEQUENCE</scope>
    <source>
        <strain evidence="1">Anoxic2_2</strain>
    </source>
</reference>
<sequence>MALFQIRSYMILKYYKLGWIDKTDRIIGKTIQDVITLYHNLPKEYRYYRLNFTGNIYIKEMIIEYNDPFELLIKNGKEIKAHEFLVDNDYIIIEKFSKIEKKIFQIINKRIKNVTK</sequence>
<dbReference type="EMBL" id="KR029586">
    <property type="protein sequence ID" value="AKH46764.1"/>
    <property type="molecule type" value="Genomic_DNA"/>
</dbReference>
<name>A0A0F7L2H6_9VIRU</name>
<organism evidence="1">
    <name type="scientific">uncultured marine virus</name>
    <dbReference type="NCBI Taxonomy" id="186617"/>
    <lineage>
        <taxon>Viruses</taxon>
        <taxon>environmental samples</taxon>
    </lineage>
</organism>
<reference evidence="1" key="1">
    <citation type="journal article" date="2015" name="Front. Microbiol.">
        <title>Combining genomic sequencing methods to explore viral diversity and reveal potential virus-host interactions.</title>
        <authorList>
            <person name="Chow C.E."/>
            <person name="Winget D.M."/>
            <person name="White R.A.III."/>
            <person name="Hallam S.J."/>
            <person name="Suttle C.A."/>
        </authorList>
    </citation>
    <scope>NUCLEOTIDE SEQUENCE</scope>
    <source>
        <strain evidence="1">Anoxic2_2</strain>
    </source>
</reference>